<organism evidence="2 3">
    <name type="scientific">Enterococcus rivorum</name>
    <dbReference type="NCBI Taxonomy" id="762845"/>
    <lineage>
        <taxon>Bacteria</taxon>
        <taxon>Bacillati</taxon>
        <taxon>Bacillota</taxon>
        <taxon>Bacilli</taxon>
        <taxon>Lactobacillales</taxon>
        <taxon>Enterococcaceae</taxon>
        <taxon>Enterococcus</taxon>
    </lineage>
</organism>
<dbReference type="EMBL" id="MIEK01000045">
    <property type="protein sequence ID" value="OEH81509.1"/>
    <property type="molecule type" value="Genomic_DNA"/>
</dbReference>
<dbReference type="STRING" id="762845.BCR26_04510"/>
<sequence>MFDYSGCVYPTGLVQDQVLYFNQENIDKVLFNGFIDEDENRFQEIYKEWKQTKANTIKKGIIDKPLDFSSILLPIILWIINKEGNLIGNNIGSEIVMLSLAGILPFTAVLFLWENNLIRWLGVVSLHQNNK</sequence>
<name>A0A1E5KV91_9ENTE</name>
<keyword evidence="1" id="KW-0472">Membrane</keyword>
<dbReference type="AlphaFoldDB" id="A0A1E5KV91"/>
<evidence type="ECO:0000256" key="1">
    <source>
        <dbReference type="SAM" id="Phobius"/>
    </source>
</evidence>
<comment type="caution">
    <text evidence="2">The sequence shown here is derived from an EMBL/GenBank/DDBJ whole genome shotgun (WGS) entry which is preliminary data.</text>
</comment>
<feature type="transmembrane region" description="Helical" evidence="1">
    <location>
        <begin position="95"/>
        <end position="113"/>
    </location>
</feature>
<keyword evidence="1" id="KW-1133">Transmembrane helix</keyword>
<keyword evidence="3" id="KW-1185">Reference proteome</keyword>
<evidence type="ECO:0000313" key="3">
    <source>
        <dbReference type="Proteomes" id="UP000095256"/>
    </source>
</evidence>
<dbReference type="Pfam" id="PF13780">
    <property type="entry name" value="DUF4176"/>
    <property type="match status" value="1"/>
</dbReference>
<dbReference type="Proteomes" id="UP000095256">
    <property type="component" value="Unassembled WGS sequence"/>
</dbReference>
<gene>
    <name evidence="2" type="ORF">BCR26_04510</name>
</gene>
<protein>
    <submittedName>
        <fullName evidence="2">Uncharacterized protein</fullName>
    </submittedName>
</protein>
<evidence type="ECO:0000313" key="2">
    <source>
        <dbReference type="EMBL" id="OEH81509.1"/>
    </source>
</evidence>
<keyword evidence="1" id="KW-0812">Transmembrane</keyword>
<reference evidence="2 3" key="1">
    <citation type="submission" date="2016-09" db="EMBL/GenBank/DDBJ databases">
        <authorList>
            <person name="Capua I."/>
            <person name="De Benedictis P."/>
            <person name="Joannis T."/>
            <person name="Lombin L.H."/>
            <person name="Cattoli G."/>
        </authorList>
    </citation>
    <scope>NUCLEOTIDE SEQUENCE [LARGE SCALE GENOMIC DNA]</scope>
    <source>
        <strain evidence="2 3">LMG 25899</strain>
    </source>
</reference>
<accession>A0A1E5KV91</accession>
<proteinExistence type="predicted"/>
<dbReference type="InterPro" id="IPR025233">
    <property type="entry name" value="DUF4176"/>
</dbReference>